<sequence length="77" mass="8723">MAEVTYIEEVYVISEKLDALLQVLFLNPANYSVKVKTASSPTFEHADNKKRQDDVYEITAPRELTADEIKSVSHPKP</sequence>
<protein>
    <submittedName>
        <fullName evidence="1">Uncharacterized protein</fullName>
    </submittedName>
</protein>
<comment type="caution">
    <text evidence="1">The sequence shown here is derived from an EMBL/GenBank/DDBJ whole genome shotgun (WGS) entry which is preliminary data.</text>
</comment>
<dbReference type="OrthoDB" id="10277452at2759"/>
<reference evidence="1" key="1">
    <citation type="submission" date="2021-10" db="EMBL/GenBank/DDBJ databases">
        <authorList>
            <person name="Piombo E."/>
        </authorList>
    </citation>
    <scope>NUCLEOTIDE SEQUENCE</scope>
</reference>
<evidence type="ECO:0000313" key="2">
    <source>
        <dbReference type="Proteomes" id="UP000696573"/>
    </source>
</evidence>
<gene>
    <name evidence="1" type="ORF">CRHIZ90672A_00015855</name>
</gene>
<dbReference type="EMBL" id="CABFNQ020000727">
    <property type="protein sequence ID" value="CAH0027383.1"/>
    <property type="molecule type" value="Genomic_DNA"/>
</dbReference>
<evidence type="ECO:0000313" key="1">
    <source>
        <dbReference type="EMBL" id="CAH0027383.1"/>
    </source>
</evidence>
<organism evidence="1 2">
    <name type="scientific">Clonostachys rhizophaga</name>
    <dbReference type="NCBI Taxonomy" id="160324"/>
    <lineage>
        <taxon>Eukaryota</taxon>
        <taxon>Fungi</taxon>
        <taxon>Dikarya</taxon>
        <taxon>Ascomycota</taxon>
        <taxon>Pezizomycotina</taxon>
        <taxon>Sordariomycetes</taxon>
        <taxon>Hypocreomycetidae</taxon>
        <taxon>Hypocreales</taxon>
        <taxon>Bionectriaceae</taxon>
        <taxon>Clonostachys</taxon>
    </lineage>
</organism>
<keyword evidence="2" id="KW-1185">Reference proteome</keyword>
<dbReference type="Proteomes" id="UP000696573">
    <property type="component" value="Unassembled WGS sequence"/>
</dbReference>
<proteinExistence type="predicted"/>
<accession>A0A9N9YKK2</accession>
<name>A0A9N9YKK2_9HYPO</name>
<dbReference type="AlphaFoldDB" id="A0A9N9YKK2"/>